<accession>A0AA39S6X4</accession>
<dbReference type="InterPro" id="IPR020471">
    <property type="entry name" value="AKR"/>
</dbReference>
<dbReference type="PROSITE" id="PS00062">
    <property type="entry name" value="ALDOKETO_REDUCTASE_2"/>
    <property type="match status" value="1"/>
</dbReference>
<name>A0AA39S6X4_ACESA</name>
<dbReference type="Proteomes" id="UP001168877">
    <property type="component" value="Unassembled WGS sequence"/>
</dbReference>
<dbReference type="PROSITE" id="PS00063">
    <property type="entry name" value="ALDOKETO_REDUCTASE_3"/>
    <property type="match status" value="1"/>
</dbReference>
<evidence type="ECO:0000256" key="2">
    <source>
        <dbReference type="ARBA" id="ARBA00022857"/>
    </source>
</evidence>
<reference evidence="7" key="1">
    <citation type="journal article" date="2022" name="Plant J.">
        <title>Strategies of tolerance reflected in two North American maple genomes.</title>
        <authorList>
            <person name="McEvoy S.L."/>
            <person name="Sezen U.U."/>
            <person name="Trouern-Trend A."/>
            <person name="McMahon S.M."/>
            <person name="Schaberg P.G."/>
            <person name="Yang J."/>
            <person name="Wegrzyn J.L."/>
            <person name="Swenson N.G."/>
        </authorList>
    </citation>
    <scope>NUCLEOTIDE SEQUENCE</scope>
    <source>
        <strain evidence="7">NS2018</strain>
    </source>
</reference>
<evidence type="ECO:0000256" key="3">
    <source>
        <dbReference type="ARBA" id="ARBA00022990"/>
    </source>
</evidence>
<keyword evidence="4" id="KW-0560">Oxidoreductase</keyword>
<dbReference type="PROSITE" id="PS00798">
    <property type="entry name" value="ALDOKETO_REDUCTASE_1"/>
    <property type="match status" value="1"/>
</dbReference>
<dbReference type="CDD" id="cd19125">
    <property type="entry name" value="AKR_AKR4C1-15"/>
    <property type="match status" value="1"/>
</dbReference>
<evidence type="ECO:0000259" key="6">
    <source>
        <dbReference type="Pfam" id="PF00248"/>
    </source>
</evidence>
<dbReference type="GO" id="GO:0016491">
    <property type="term" value="F:oxidoreductase activity"/>
    <property type="evidence" value="ECO:0007669"/>
    <property type="project" value="UniProtKB-KW"/>
</dbReference>
<protein>
    <recommendedName>
        <fullName evidence="6">NADP-dependent oxidoreductase domain-containing protein</fullName>
    </recommendedName>
</protein>
<feature type="domain" description="NADP-dependent oxidoreductase" evidence="6">
    <location>
        <begin position="174"/>
        <end position="439"/>
    </location>
</feature>
<dbReference type="Pfam" id="PF00248">
    <property type="entry name" value="Aldo_ket_red"/>
    <property type="match status" value="1"/>
</dbReference>
<reference evidence="7" key="2">
    <citation type="submission" date="2023-06" db="EMBL/GenBank/DDBJ databases">
        <authorList>
            <person name="Swenson N.G."/>
            <person name="Wegrzyn J.L."/>
            <person name="Mcevoy S.L."/>
        </authorList>
    </citation>
    <scope>NUCLEOTIDE SEQUENCE</scope>
    <source>
        <strain evidence="7">NS2018</strain>
        <tissue evidence="7">Leaf</tissue>
    </source>
</reference>
<evidence type="ECO:0000256" key="5">
    <source>
        <dbReference type="SAM" id="MobiDB-lite"/>
    </source>
</evidence>
<keyword evidence="2" id="KW-0521">NADP</keyword>
<evidence type="ECO:0000256" key="4">
    <source>
        <dbReference type="ARBA" id="ARBA00023002"/>
    </source>
</evidence>
<dbReference type="InterPro" id="IPR036812">
    <property type="entry name" value="NAD(P)_OxRdtase_dom_sf"/>
</dbReference>
<comment type="caution">
    <text evidence="7">The sequence shown here is derived from an EMBL/GenBank/DDBJ whole genome shotgun (WGS) entry which is preliminary data.</text>
</comment>
<keyword evidence="3" id="KW-0007">Acetylation</keyword>
<dbReference type="PRINTS" id="PR00069">
    <property type="entry name" value="ALDKETRDTASE"/>
</dbReference>
<dbReference type="PANTHER" id="PTHR11732">
    <property type="entry name" value="ALDO/KETO REDUCTASE"/>
    <property type="match status" value="1"/>
</dbReference>
<evidence type="ECO:0000256" key="1">
    <source>
        <dbReference type="ARBA" id="ARBA00007905"/>
    </source>
</evidence>
<feature type="region of interest" description="Disordered" evidence="5">
    <location>
        <begin position="103"/>
        <end position="136"/>
    </location>
</feature>
<organism evidence="7 8">
    <name type="scientific">Acer saccharum</name>
    <name type="common">Sugar maple</name>
    <dbReference type="NCBI Taxonomy" id="4024"/>
    <lineage>
        <taxon>Eukaryota</taxon>
        <taxon>Viridiplantae</taxon>
        <taxon>Streptophyta</taxon>
        <taxon>Embryophyta</taxon>
        <taxon>Tracheophyta</taxon>
        <taxon>Spermatophyta</taxon>
        <taxon>Magnoliopsida</taxon>
        <taxon>eudicotyledons</taxon>
        <taxon>Gunneridae</taxon>
        <taxon>Pentapetalae</taxon>
        <taxon>rosids</taxon>
        <taxon>malvids</taxon>
        <taxon>Sapindales</taxon>
        <taxon>Sapindaceae</taxon>
        <taxon>Hippocastanoideae</taxon>
        <taxon>Acereae</taxon>
        <taxon>Acer</taxon>
    </lineage>
</organism>
<dbReference type="Gene3D" id="3.20.20.100">
    <property type="entry name" value="NADP-dependent oxidoreductase domain"/>
    <property type="match status" value="1"/>
</dbReference>
<dbReference type="InterPro" id="IPR044498">
    <property type="entry name" value="AKR4C"/>
</dbReference>
<dbReference type="InterPro" id="IPR018170">
    <property type="entry name" value="Aldo/ket_reductase_CS"/>
</dbReference>
<dbReference type="FunFam" id="3.20.20.100:FF:000010">
    <property type="entry name" value="NADPH-dependent aldo-keto reductase, chloroplastic"/>
    <property type="match status" value="1"/>
</dbReference>
<sequence>MLEEIITDVGDEEIRTAEAEKDAAIDKITLSMLYSITLDHLPNLITFHSGSNTLECPSLTGIFIANCPKMEAFVFPDDMKDPSIRSASLFNEKIQTLELKEEVEGVHQDSDDDDEWFSESEWDEDSEEGEEDAWNREGDLNTSIQQFFEDRLKKMAEEIRFFKLKTGAEIPSVGLGTWSAAPGVVGDAVSTAVKVGYRHIDCAPLYGNEKEIGCALKKLLDDGVVKREDLWITSKLWCTDHLPEDVPRALDRTLQDLQLDYLDLYLIHWPVSLKKGSDVRNPENLTQPDISGTWRAMEALYDSGKARAIGVSNFSIKKLGDLLEIARVRPAVNQVECHPSWKQTKLHAFCKSWKVHLSGYSPLGSPSNKHEIEVLKDPILNTVAKKLGKSPAQVALRWGLQMGHSVLPKSTNEGRLKENYDVFGWYIPIDFLAELSEIDQGRLVKGT</sequence>
<proteinExistence type="inferred from homology"/>
<evidence type="ECO:0000313" key="8">
    <source>
        <dbReference type="Proteomes" id="UP001168877"/>
    </source>
</evidence>
<feature type="compositionally biased region" description="Acidic residues" evidence="5">
    <location>
        <begin position="110"/>
        <end position="132"/>
    </location>
</feature>
<keyword evidence="8" id="KW-1185">Reference proteome</keyword>
<dbReference type="InterPro" id="IPR023210">
    <property type="entry name" value="NADP_OxRdtase_dom"/>
</dbReference>
<gene>
    <name evidence="7" type="ORF">LWI29_032633</name>
</gene>
<dbReference type="SUPFAM" id="SSF51430">
    <property type="entry name" value="NAD(P)-linked oxidoreductase"/>
    <property type="match status" value="1"/>
</dbReference>
<comment type="similarity">
    <text evidence="1">Belongs to the aldo/keto reductase family.</text>
</comment>
<dbReference type="EMBL" id="JAUESC010000383">
    <property type="protein sequence ID" value="KAK0585698.1"/>
    <property type="molecule type" value="Genomic_DNA"/>
</dbReference>
<evidence type="ECO:0000313" key="7">
    <source>
        <dbReference type="EMBL" id="KAK0585698.1"/>
    </source>
</evidence>
<dbReference type="AlphaFoldDB" id="A0AA39S6X4"/>